<evidence type="ECO:0000313" key="1">
    <source>
        <dbReference type="EMBL" id="KAG6792507.1"/>
    </source>
</evidence>
<sequence>MSIGLLHPTNPIPKLTGIGNIVYEGSEMKEIYSGIDDFSDKHLQVFSRVFGSCRYASSEEDMLGVGVVVLYTGFMDSKACEP</sequence>
<keyword evidence="2" id="KW-1185">Reference proteome</keyword>
<dbReference type="EMBL" id="JAAWWB010000001">
    <property type="protein sequence ID" value="KAG6792507.1"/>
    <property type="molecule type" value="Genomic_DNA"/>
</dbReference>
<dbReference type="AlphaFoldDB" id="A0A8X8IVW7"/>
<dbReference type="Proteomes" id="UP000886885">
    <property type="component" value="Chromosome 1A"/>
</dbReference>
<proteinExistence type="predicted"/>
<reference evidence="1" key="1">
    <citation type="journal article" date="2020" name="bioRxiv">
        <title>Hybrid origin of Populus tomentosa Carr. identified through genome sequencing and phylogenomic analysis.</title>
        <authorList>
            <person name="An X."/>
            <person name="Gao K."/>
            <person name="Chen Z."/>
            <person name="Li J."/>
            <person name="Yang X."/>
            <person name="Yang X."/>
            <person name="Zhou J."/>
            <person name="Guo T."/>
            <person name="Zhao T."/>
            <person name="Huang S."/>
            <person name="Miao D."/>
            <person name="Khan W.U."/>
            <person name="Rao P."/>
            <person name="Ye M."/>
            <person name="Lei B."/>
            <person name="Liao W."/>
            <person name="Wang J."/>
            <person name="Ji L."/>
            <person name="Li Y."/>
            <person name="Guo B."/>
            <person name="Mustafa N.S."/>
            <person name="Li S."/>
            <person name="Yun Q."/>
            <person name="Keller S.R."/>
            <person name="Mao J."/>
            <person name="Zhang R."/>
            <person name="Strauss S.H."/>
        </authorList>
    </citation>
    <scope>NUCLEOTIDE SEQUENCE</scope>
    <source>
        <strain evidence="1">GM15</strain>
        <tissue evidence="1">Leaf</tissue>
    </source>
</reference>
<organism evidence="1 2">
    <name type="scientific">Populus tomentosa</name>
    <name type="common">Chinese white poplar</name>
    <dbReference type="NCBI Taxonomy" id="118781"/>
    <lineage>
        <taxon>Eukaryota</taxon>
        <taxon>Viridiplantae</taxon>
        <taxon>Streptophyta</taxon>
        <taxon>Embryophyta</taxon>
        <taxon>Tracheophyta</taxon>
        <taxon>Spermatophyta</taxon>
        <taxon>Magnoliopsida</taxon>
        <taxon>eudicotyledons</taxon>
        <taxon>Gunneridae</taxon>
        <taxon>Pentapetalae</taxon>
        <taxon>rosids</taxon>
        <taxon>fabids</taxon>
        <taxon>Malpighiales</taxon>
        <taxon>Salicaceae</taxon>
        <taxon>Saliceae</taxon>
        <taxon>Populus</taxon>
    </lineage>
</organism>
<gene>
    <name evidence="1" type="ORF">POTOM_001657</name>
</gene>
<name>A0A8X8IVW7_POPTO</name>
<protein>
    <submittedName>
        <fullName evidence="1">Uncharacterized protein</fullName>
    </submittedName>
</protein>
<evidence type="ECO:0000313" key="2">
    <source>
        <dbReference type="Proteomes" id="UP000886885"/>
    </source>
</evidence>
<accession>A0A8X8IVW7</accession>
<comment type="caution">
    <text evidence="1">The sequence shown here is derived from an EMBL/GenBank/DDBJ whole genome shotgun (WGS) entry which is preliminary data.</text>
</comment>